<evidence type="ECO:0000256" key="3">
    <source>
        <dbReference type="ARBA" id="ARBA00012663"/>
    </source>
</evidence>
<dbReference type="InterPro" id="IPR001764">
    <property type="entry name" value="Glyco_hydro_3_N"/>
</dbReference>
<gene>
    <name evidence="7" type="primary">nagZ</name>
    <name evidence="7" type="ORF">N5J77_10010</name>
</gene>
<comment type="similarity">
    <text evidence="2">Belongs to the glycosyl hydrolase 3 family.</text>
</comment>
<dbReference type="RefSeq" id="WP_279728683.1">
    <property type="nucleotide sequence ID" value="NZ_JAOCKX010000011.1"/>
</dbReference>
<dbReference type="EC" id="3.2.1.52" evidence="3"/>
<dbReference type="GO" id="GO:0005975">
    <property type="term" value="P:carbohydrate metabolic process"/>
    <property type="evidence" value="ECO:0007669"/>
    <property type="project" value="InterPro"/>
</dbReference>
<dbReference type="EMBL" id="JAOCKX010000011">
    <property type="protein sequence ID" value="MDH2131456.1"/>
    <property type="molecule type" value="Genomic_DNA"/>
</dbReference>
<dbReference type="PANTHER" id="PTHR30480">
    <property type="entry name" value="BETA-HEXOSAMINIDASE-RELATED"/>
    <property type="match status" value="1"/>
</dbReference>
<dbReference type="PROSITE" id="PS00775">
    <property type="entry name" value="GLYCOSYL_HYDROL_F3"/>
    <property type="match status" value="1"/>
</dbReference>
<dbReference type="InterPro" id="IPR050226">
    <property type="entry name" value="NagZ_Beta-hexosaminidase"/>
</dbReference>
<dbReference type="InterPro" id="IPR017853">
    <property type="entry name" value="GH"/>
</dbReference>
<dbReference type="AlphaFoldDB" id="A0AA42WVU2"/>
<dbReference type="GO" id="GO:0009254">
    <property type="term" value="P:peptidoglycan turnover"/>
    <property type="evidence" value="ECO:0007669"/>
    <property type="project" value="TreeGrafter"/>
</dbReference>
<dbReference type="SUPFAM" id="SSF51445">
    <property type="entry name" value="(Trans)glycosidases"/>
    <property type="match status" value="1"/>
</dbReference>
<name>A0AA42WVU2_SPHYA</name>
<proteinExistence type="inferred from homology"/>
<dbReference type="Pfam" id="PF00933">
    <property type="entry name" value="Glyco_hydro_3"/>
    <property type="match status" value="1"/>
</dbReference>
<dbReference type="PANTHER" id="PTHR30480:SF13">
    <property type="entry name" value="BETA-HEXOSAMINIDASE"/>
    <property type="match status" value="1"/>
</dbReference>
<protein>
    <recommendedName>
        <fullName evidence="3">beta-N-acetylhexosaminidase</fullName>
        <ecNumber evidence="3">3.2.1.52</ecNumber>
    </recommendedName>
</protein>
<dbReference type="GO" id="GO:0004563">
    <property type="term" value="F:beta-N-acetylhexosaminidase activity"/>
    <property type="evidence" value="ECO:0007669"/>
    <property type="project" value="UniProtKB-EC"/>
</dbReference>
<dbReference type="Gene3D" id="3.20.20.300">
    <property type="entry name" value="Glycoside hydrolase, family 3, N-terminal domain"/>
    <property type="match status" value="1"/>
</dbReference>
<keyword evidence="5 7" id="KW-0326">Glycosidase</keyword>
<organism evidence="7 8">
    <name type="scientific">Sphingobium yanoikuyae</name>
    <name type="common">Sphingomonas yanoikuyae</name>
    <dbReference type="NCBI Taxonomy" id="13690"/>
    <lineage>
        <taxon>Bacteria</taxon>
        <taxon>Pseudomonadati</taxon>
        <taxon>Pseudomonadota</taxon>
        <taxon>Alphaproteobacteria</taxon>
        <taxon>Sphingomonadales</taxon>
        <taxon>Sphingomonadaceae</taxon>
        <taxon>Sphingobium</taxon>
    </lineage>
</organism>
<evidence type="ECO:0000313" key="7">
    <source>
        <dbReference type="EMBL" id="MDH2131456.1"/>
    </source>
</evidence>
<dbReference type="InterPro" id="IPR036962">
    <property type="entry name" value="Glyco_hydro_3_N_sf"/>
</dbReference>
<evidence type="ECO:0000256" key="5">
    <source>
        <dbReference type="ARBA" id="ARBA00023295"/>
    </source>
</evidence>
<reference evidence="7" key="1">
    <citation type="submission" date="2022-09" db="EMBL/GenBank/DDBJ databases">
        <title>Intensive care unit water sources are persistently colonized with multi-drug resistant bacteria and are the site of extensive horizontal gene transfer of antibiotic resistance genes.</title>
        <authorList>
            <person name="Diorio-Toth L."/>
        </authorList>
    </citation>
    <scope>NUCLEOTIDE SEQUENCE</scope>
    <source>
        <strain evidence="7">GD03659</strain>
    </source>
</reference>
<accession>A0AA42WVU2</accession>
<evidence type="ECO:0000256" key="1">
    <source>
        <dbReference type="ARBA" id="ARBA00001231"/>
    </source>
</evidence>
<evidence type="ECO:0000256" key="4">
    <source>
        <dbReference type="ARBA" id="ARBA00022801"/>
    </source>
</evidence>
<evidence type="ECO:0000259" key="6">
    <source>
        <dbReference type="Pfam" id="PF00933"/>
    </source>
</evidence>
<sequence length="336" mass="35734">MKPVIFGLSGETLTADERAFFAEAQPAGYILFKRNIADRAQVRALTDELRALHGRDDLLIMIDQEGGRVARMQAPVWPSFPAGAVFDRLYDIAPSSAIAAARANARALALMLAEVGITVDALPLLDVRQAGASDIMGDRTLGAEPMRVAALGRAVIEGLADGNVVGIVKHMPGHGRALVDSHLELPVVHAGTEELETDLAPFCALKDAPMGMTAHVVYTAWDADRPASLSPIVIEEIIRQRIGFNGLLMSDDLDMKALKGSIPELAAGVVAAGCDLALNCWGRMDDMVGIANLMPEITPAARARLDRAMASAHVADLPPFEELLATRDTLLALVPA</sequence>
<dbReference type="NCBIfam" id="NF003740">
    <property type="entry name" value="PRK05337.1"/>
    <property type="match status" value="1"/>
</dbReference>
<comment type="catalytic activity">
    <reaction evidence="1">
        <text>Hydrolysis of terminal non-reducing N-acetyl-D-hexosamine residues in N-acetyl-beta-D-hexosaminides.</text>
        <dbReference type="EC" id="3.2.1.52"/>
    </reaction>
</comment>
<evidence type="ECO:0000313" key="8">
    <source>
        <dbReference type="Proteomes" id="UP001162318"/>
    </source>
</evidence>
<feature type="domain" description="Glycoside hydrolase family 3 N-terminal" evidence="6">
    <location>
        <begin position="15"/>
        <end position="292"/>
    </location>
</feature>
<evidence type="ECO:0000256" key="2">
    <source>
        <dbReference type="ARBA" id="ARBA00005336"/>
    </source>
</evidence>
<comment type="caution">
    <text evidence="7">The sequence shown here is derived from an EMBL/GenBank/DDBJ whole genome shotgun (WGS) entry which is preliminary data.</text>
</comment>
<dbReference type="InterPro" id="IPR019800">
    <property type="entry name" value="Glyco_hydro_3_AS"/>
</dbReference>
<dbReference type="Proteomes" id="UP001162318">
    <property type="component" value="Unassembled WGS sequence"/>
</dbReference>
<keyword evidence="4 7" id="KW-0378">Hydrolase</keyword>